<dbReference type="AlphaFoldDB" id="A0A9Q1Q6I5"/>
<dbReference type="InterPro" id="IPR036875">
    <property type="entry name" value="Znf_CCHC_sf"/>
</dbReference>
<dbReference type="EMBL" id="JAKOGI010000824">
    <property type="protein sequence ID" value="KAJ8430096.1"/>
    <property type="molecule type" value="Genomic_DNA"/>
</dbReference>
<evidence type="ECO:0008006" key="3">
    <source>
        <dbReference type="Google" id="ProtNLM"/>
    </source>
</evidence>
<reference evidence="1" key="1">
    <citation type="submission" date="2022-04" db="EMBL/GenBank/DDBJ databases">
        <title>Carnegiea gigantea Genome sequencing and assembly v2.</title>
        <authorList>
            <person name="Copetti D."/>
            <person name="Sanderson M.J."/>
            <person name="Burquez A."/>
            <person name="Wojciechowski M.F."/>
        </authorList>
    </citation>
    <scope>NUCLEOTIDE SEQUENCE</scope>
    <source>
        <strain evidence="1">SGP5-SGP5p</strain>
        <tissue evidence="1">Aerial part</tissue>
    </source>
</reference>
<sequence length="156" mass="17714">MYTKIKIEDIDLKIRFWESSVASYVLGGISSISTKSKDNYARLPKFIYFANENGIFDAAGSRCEWEPVLCEKCKKYGHESTKCKKGVRATPADNPNEGWVTISQPVTKQKNNTRESAVTPTYKSFDMLEDIAEESDDTMRQLHLNERNMGSATLEK</sequence>
<comment type="caution">
    <text evidence="1">The sequence shown here is derived from an EMBL/GenBank/DDBJ whole genome shotgun (WGS) entry which is preliminary data.</text>
</comment>
<keyword evidence="2" id="KW-1185">Reference proteome</keyword>
<evidence type="ECO:0000313" key="1">
    <source>
        <dbReference type="EMBL" id="KAJ8430096.1"/>
    </source>
</evidence>
<proteinExistence type="predicted"/>
<dbReference type="Proteomes" id="UP001153076">
    <property type="component" value="Unassembled WGS sequence"/>
</dbReference>
<evidence type="ECO:0000313" key="2">
    <source>
        <dbReference type="Proteomes" id="UP001153076"/>
    </source>
</evidence>
<gene>
    <name evidence="1" type="ORF">Cgig2_022698</name>
</gene>
<accession>A0A9Q1Q6I5</accession>
<name>A0A9Q1Q6I5_9CARY</name>
<dbReference type="GO" id="GO:0003676">
    <property type="term" value="F:nucleic acid binding"/>
    <property type="evidence" value="ECO:0007669"/>
    <property type="project" value="InterPro"/>
</dbReference>
<protein>
    <recommendedName>
        <fullName evidence="3">CCHC-type domain-containing protein</fullName>
    </recommendedName>
</protein>
<dbReference type="OrthoDB" id="1834346at2759"/>
<dbReference type="SUPFAM" id="SSF57756">
    <property type="entry name" value="Retrovirus zinc finger-like domains"/>
    <property type="match status" value="1"/>
</dbReference>
<organism evidence="1 2">
    <name type="scientific">Carnegiea gigantea</name>
    <dbReference type="NCBI Taxonomy" id="171969"/>
    <lineage>
        <taxon>Eukaryota</taxon>
        <taxon>Viridiplantae</taxon>
        <taxon>Streptophyta</taxon>
        <taxon>Embryophyta</taxon>
        <taxon>Tracheophyta</taxon>
        <taxon>Spermatophyta</taxon>
        <taxon>Magnoliopsida</taxon>
        <taxon>eudicotyledons</taxon>
        <taxon>Gunneridae</taxon>
        <taxon>Pentapetalae</taxon>
        <taxon>Caryophyllales</taxon>
        <taxon>Cactineae</taxon>
        <taxon>Cactaceae</taxon>
        <taxon>Cactoideae</taxon>
        <taxon>Echinocereeae</taxon>
        <taxon>Carnegiea</taxon>
    </lineage>
</organism>
<dbReference type="GO" id="GO:0008270">
    <property type="term" value="F:zinc ion binding"/>
    <property type="evidence" value="ECO:0007669"/>
    <property type="project" value="InterPro"/>
</dbReference>